<dbReference type="Pfam" id="PF00144">
    <property type="entry name" value="Beta-lactamase"/>
    <property type="match status" value="1"/>
</dbReference>
<evidence type="ECO:0000313" key="3">
    <source>
        <dbReference type="EMBL" id="GLQ04472.1"/>
    </source>
</evidence>
<evidence type="ECO:0000256" key="1">
    <source>
        <dbReference type="SAM" id="SignalP"/>
    </source>
</evidence>
<dbReference type="Proteomes" id="UP001161408">
    <property type="component" value="Unassembled WGS sequence"/>
</dbReference>
<keyword evidence="1" id="KW-0732">Signal</keyword>
<evidence type="ECO:0000259" key="2">
    <source>
        <dbReference type="Pfam" id="PF00144"/>
    </source>
</evidence>
<evidence type="ECO:0000313" key="4">
    <source>
        <dbReference type="Proteomes" id="UP001161408"/>
    </source>
</evidence>
<feature type="domain" description="Beta-lactamase-related" evidence="2">
    <location>
        <begin position="36"/>
        <end position="349"/>
    </location>
</feature>
<reference evidence="3" key="1">
    <citation type="journal article" date="2014" name="Int. J. Syst. Evol. Microbiol.">
        <title>Complete genome sequence of Corynebacterium casei LMG S-19264T (=DSM 44701T), isolated from a smear-ripened cheese.</title>
        <authorList>
            <consortium name="US DOE Joint Genome Institute (JGI-PGF)"/>
            <person name="Walter F."/>
            <person name="Albersmeier A."/>
            <person name="Kalinowski J."/>
            <person name="Ruckert C."/>
        </authorList>
    </citation>
    <scope>NUCLEOTIDE SEQUENCE</scope>
    <source>
        <strain evidence="3">NBRC 103034</strain>
    </source>
</reference>
<dbReference type="EMBL" id="BSNE01000020">
    <property type="protein sequence ID" value="GLQ04472.1"/>
    <property type="molecule type" value="Genomic_DNA"/>
</dbReference>
<reference evidence="3" key="2">
    <citation type="submission" date="2023-01" db="EMBL/GenBank/DDBJ databases">
        <title>Draft genome sequence of Pseudoalteromonas tetraodonis strain NBRC 103034.</title>
        <authorList>
            <person name="Sun Q."/>
            <person name="Mori K."/>
        </authorList>
    </citation>
    <scope>NUCLEOTIDE SEQUENCE</scope>
    <source>
        <strain evidence="3">NBRC 103034</strain>
    </source>
</reference>
<accession>A0AA37W413</accession>
<comment type="caution">
    <text evidence="3">The sequence shown here is derived from an EMBL/GenBank/DDBJ whole genome shotgun (WGS) entry which is preliminary data.</text>
</comment>
<gene>
    <name evidence="3" type="ORF">GCM10007914_33530</name>
</gene>
<sequence>MIKSILIIFTLFLASLATAEEFTDVSEITERLEDDIPKILDKHKAPGVALAFVNGNRVLEFRSYGFADVAAKTEITQSTMFNVGSISKLVTVWGVMQLVAQGKVDLDAPINQYLKRWQIPKSEFNAKKVTLRNILSHTSGLSLGPYTGWESPEKLTSIVDSLNGNNNGAGSVELIHVPDTKWSYSGGGYSVVQLLIEDVSGMAFEDYMQQYVFKPLNMKDSTFNITKKVIKKSATPYDNSGKVTGMVYFNEKAAAGLQTTPIDLARFNMAVLRNNDGDYNGLGLLPEKLIDLMIKPAPNTNGRWSMSYVVDAKNSSLGFAGFNRGWVSLSRSITDLNFGYVILSNSSIGAVNNDIDSLILSIVKQSHN</sequence>
<dbReference type="AlphaFoldDB" id="A0AA37W413"/>
<dbReference type="InterPro" id="IPR001466">
    <property type="entry name" value="Beta-lactam-related"/>
</dbReference>
<organism evidence="3 4">
    <name type="scientific">Pseudoalteromonas tetraodonis GFC</name>
    <dbReference type="NCBI Taxonomy" id="1315271"/>
    <lineage>
        <taxon>Bacteria</taxon>
        <taxon>Pseudomonadati</taxon>
        <taxon>Pseudomonadota</taxon>
        <taxon>Gammaproteobacteria</taxon>
        <taxon>Alteromonadales</taxon>
        <taxon>Pseudoalteromonadaceae</taxon>
        <taxon>Pseudoalteromonas</taxon>
    </lineage>
</organism>
<dbReference type="InterPro" id="IPR012338">
    <property type="entry name" value="Beta-lactam/transpept-like"/>
</dbReference>
<feature type="signal peptide" evidence="1">
    <location>
        <begin position="1"/>
        <end position="19"/>
    </location>
</feature>
<dbReference type="PANTHER" id="PTHR46825">
    <property type="entry name" value="D-ALANYL-D-ALANINE-CARBOXYPEPTIDASE/ENDOPEPTIDASE AMPH"/>
    <property type="match status" value="1"/>
</dbReference>
<proteinExistence type="predicted"/>
<feature type="chain" id="PRO_5041312210" description="Beta-lactamase-related domain-containing protein" evidence="1">
    <location>
        <begin position="20"/>
        <end position="368"/>
    </location>
</feature>
<dbReference type="SUPFAM" id="SSF56601">
    <property type="entry name" value="beta-lactamase/transpeptidase-like"/>
    <property type="match status" value="1"/>
</dbReference>
<name>A0AA37W413_9GAMM</name>
<keyword evidence="4" id="KW-1185">Reference proteome</keyword>
<dbReference type="InterPro" id="IPR050491">
    <property type="entry name" value="AmpC-like"/>
</dbReference>
<dbReference type="PANTHER" id="PTHR46825:SF12">
    <property type="entry name" value="PENICILLIN-BINDING PROTEIN 4"/>
    <property type="match status" value="1"/>
</dbReference>
<protein>
    <recommendedName>
        <fullName evidence="2">Beta-lactamase-related domain-containing protein</fullName>
    </recommendedName>
</protein>
<dbReference type="Gene3D" id="3.40.710.10">
    <property type="entry name" value="DD-peptidase/beta-lactamase superfamily"/>
    <property type="match status" value="1"/>
</dbReference>
<dbReference type="RefSeq" id="WP_024600909.1">
    <property type="nucleotide sequence ID" value="NZ_BJXY01000029.1"/>
</dbReference>